<feature type="compositionally biased region" description="Polar residues" evidence="1">
    <location>
        <begin position="92"/>
        <end position="112"/>
    </location>
</feature>
<dbReference type="PANTHER" id="PTHR33349:SF20">
    <property type="entry name" value="CHROMO DOMAIN CEC-LIKE PROTEIN"/>
    <property type="match status" value="1"/>
</dbReference>
<dbReference type="EMBL" id="JBGMDY010000001">
    <property type="protein sequence ID" value="KAL2346843.1"/>
    <property type="molecule type" value="Genomic_DNA"/>
</dbReference>
<feature type="compositionally biased region" description="Basic and acidic residues" evidence="1">
    <location>
        <begin position="368"/>
        <end position="387"/>
    </location>
</feature>
<accession>A0ABD1NFD1</accession>
<dbReference type="Proteomes" id="UP001603857">
    <property type="component" value="Unassembled WGS sequence"/>
</dbReference>
<evidence type="ECO:0000313" key="3">
    <source>
        <dbReference type="EMBL" id="KAL2346843.1"/>
    </source>
</evidence>
<feature type="domain" description="Calmodulin-binding" evidence="2">
    <location>
        <begin position="321"/>
        <end position="430"/>
    </location>
</feature>
<sequence>MATKTKDSSVVGKEKKAISSNSPIASTKKGTTATTKGSTTNKPTSGPSEKQLPNYLKPTISSVHLDSRSFRLPRNNNDAATKPTLNRRRSFDPSSSRVPKQTPPSLSRQQKALVSPGPRDRTLTHRSSSVPSKVITNNNASKPLPERLSKTPKEGRRTQPLVAKSTKKGSNNVSASSTKKVITDDASTNSTKAGSKSTSVGETETTNDVSVETEPQVKEAINEDVVGEVDKVENQEELTRQVVDSEHDHEVHDQKLEESDERHEGKVIPTLSEEQQEDGNRKQDESSHVENDHSTAEAEDEVKDEGEVEIEEDHKDESNNEGTVVEEKERSVEEGISEEVNNKLRERGEEDEQVEKGEGDEKDEQVENEVKEEKGEPTKVEQVKASEEVEEEKESPSQISNVVIEETAGRLLEERRNRVRALAGAFQTVIDHQTK</sequence>
<feature type="compositionally biased region" description="Polar residues" evidence="1">
    <location>
        <begin position="168"/>
        <end position="210"/>
    </location>
</feature>
<evidence type="ECO:0000256" key="1">
    <source>
        <dbReference type="SAM" id="MobiDB-lite"/>
    </source>
</evidence>
<feature type="compositionally biased region" description="Basic and acidic residues" evidence="1">
    <location>
        <begin position="228"/>
        <end position="266"/>
    </location>
</feature>
<protein>
    <recommendedName>
        <fullName evidence="2">Calmodulin-binding domain-containing protein</fullName>
    </recommendedName>
</protein>
<feature type="compositionally biased region" description="Basic and acidic residues" evidence="1">
    <location>
        <begin position="144"/>
        <end position="157"/>
    </location>
</feature>
<gene>
    <name evidence="3" type="ORF">Fmac_000843</name>
</gene>
<comment type="caution">
    <text evidence="3">The sequence shown here is derived from an EMBL/GenBank/DDBJ whole genome shotgun (WGS) entry which is preliminary data.</text>
</comment>
<organism evidence="3 4">
    <name type="scientific">Flemingia macrophylla</name>
    <dbReference type="NCBI Taxonomy" id="520843"/>
    <lineage>
        <taxon>Eukaryota</taxon>
        <taxon>Viridiplantae</taxon>
        <taxon>Streptophyta</taxon>
        <taxon>Embryophyta</taxon>
        <taxon>Tracheophyta</taxon>
        <taxon>Spermatophyta</taxon>
        <taxon>Magnoliopsida</taxon>
        <taxon>eudicotyledons</taxon>
        <taxon>Gunneridae</taxon>
        <taxon>Pentapetalae</taxon>
        <taxon>rosids</taxon>
        <taxon>fabids</taxon>
        <taxon>Fabales</taxon>
        <taxon>Fabaceae</taxon>
        <taxon>Papilionoideae</taxon>
        <taxon>50 kb inversion clade</taxon>
        <taxon>NPAAA clade</taxon>
        <taxon>indigoferoid/millettioid clade</taxon>
        <taxon>Phaseoleae</taxon>
        <taxon>Flemingia</taxon>
    </lineage>
</organism>
<evidence type="ECO:0000259" key="2">
    <source>
        <dbReference type="Pfam" id="PF07839"/>
    </source>
</evidence>
<dbReference type="Pfam" id="PF07839">
    <property type="entry name" value="CaM_binding"/>
    <property type="match status" value="1"/>
</dbReference>
<dbReference type="InterPro" id="IPR012417">
    <property type="entry name" value="CaM-bd_dom_pln"/>
</dbReference>
<evidence type="ECO:0000313" key="4">
    <source>
        <dbReference type="Proteomes" id="UP001603857"/>
    </source>
</evidence>
<feature type="compositionally biased region" description="Low complexity" evidence="1">
    <location>
        <begin position="26"/>
        <end position="46"/>
    </location>
</feature>
<keyword evidence="4" id="KW-1185">Reference proteome</keyword>
<feature type="region of interest" description="Disordered" evidence="1">
    <location>
        <begin position="1"/>
        <end position="401"/>
    </location>
</feature>
<feature type="compositionally biased region" description="Basic and acidic residues" evidence="1">
    <location>
        <begin position="340"/>
        <end position="359"/>
    </location>
</feature>
<feature type="compositionally biased region" description="Basic and acidic residues" evidence="1">
    <location>
        <begin position="1"/>
        <end position="17"/>
    </location>
</feature>
<feature type="compositionally biased region" description="Basic and acidic residues" evidence="1">
    <location>
        <begin position="278"/>
        <end position="296"/>
    </location>
</feature>
<dbReference type="AlphaFoldDB" id="A0ABD1NFD1"/>
<proteinExistence type="predicted"/>
<feature type="compositionally biased region" description="Acidic residues" evidence="1">
    <location>
        <begin position="297"/>
        <end position="311"/>
    </location>
</feature>
<dbReference type="PANTHER" id="PTHR33349">
    <property type="entry name" value="EMB|CAB62594.1"/>
    <property type="match status" value="1"/>
</dbReference>
<feature type="compositionally biased region" description="Polar residues" evidence="1">
    <location>
        <begin position="125"/>
        <end position="141"/>
    </location>
</feature>
<name>A0ABD1NFD1_9FABA</name>
<reference evidence="3 4" key="1">
    <citation type="submission" date="2024-08" db="EMBL/GenBank/DDBJ databases">
        <title>Insights into the chromosomal genome structure of Flemingia macrophylla.</title>
        <authorList>
            <person name="Ding Y."/>
            <person name="Zhao Y."/>
            <person name="Bi W."/>
            <person name="Wu M."/>
            <person name="Zhao G."/>
            <person name="Gong Y."/>
            <person name="Li W."/>
            <person name="Zhang P."/>
        </authorList>
    </citation>
    <scope>NUCLEOTIDE SEQUENCE [LARGE SCALE GENOMIC DNA]</scope>
    <source>
        <strain evidence="3">DYQJB</strain>
        <tissue evidence="3">Leaf</tissue>
    </source>
</reference>